<keyword evidence="2" id="KW-1185">Reference proteome</keyword>
<name>A0A1R3I955_COCAP</name>
<comment type="caution">
    <text evidence="1">The sequence shown here is derived from an EMBL/GenBank/DDBJ whole genome shotgun (WGS) entry which is preliminary data.</text>
</comment>
<dbReference type="EMBL" id="AWWV01010464">
    <property type="protein sequence ID" value="OMO79126.1"/>
    <property type="molecule type" value="Genomic_DNA"/>
</dbReference>
<sequence>MGCIAMPHTVVAMSVAKPRFATTYSRKWPSQLTGFLVPRYALET</sequence>
<proteinExistence type="predicted"/>
<dbReference type="AlphaFoldDB" id="A0A1R3I955"/>
<evidence type="ECO:0000313" key="2">
    <source>
        <dbReference type="Proteomes" id="UP000188268"/>
    </source>
</evidence>
<evidence type="ECO:0000313" key="1">
    <source>
        <dbReference type="EMBL" id="OMO79126.1"/>
    </source>
</evidence>
<protein>
    <submittedName>
        <fullName evidence="1">Uncharacterized protein</fullName>
    </submittedName>
</protein>
<reference evidence="1 2" key="1">
    <citation type="submission" date="2013-09" db="EMBL/GenBank/DDBJ databases">
        <title>Corchorus capsularis genome sequencing.</title>
        <authorList>
            <person name="Alam M."/>
            <person name="Haque M.S."/>
            <person name="Islam M.S."/>
            <person name="Emdad E.M."/>
            <person name="Islam M.M."/>
            <person name="Ahmed B."/>
            <person name="Halim A."/>
            <person name="Hossen Q.M.M."/>
            <person name="Hossain M.Z."/>
            <person name="Ahmed R."/>
            <person name="Khan M.M."/>
            <person name="Islam R."/>
            <person name="Rashid M.M."/>
            <person name="Khan S.A."/>
            <person name="Rahman M.S."/>
            <person name="Alam M."/>
        </authorList>
    </citation>
    <scope>NUCLEOTIDE SEQUENCE [LARGE SCALE GENOMIC DNA]</scope>
    <source>
        <strain evidence="2">cv. CVL-1</strain>
        <tissue evidence="1">Whole seedling</tissue>
    </source>
</reference>
<dbReference type="Proteomes" id="UP000188268">
    <property type="component" value="Unassembled WGS sequence"/>
</dbReference>
<dbReference type="Gramene" id="OMO79126">
    <property type="protein sequence ID" value="OMO79126"/>
    <property type="gene ID" value="CCACVL1_13892"/>
</dbReference>
<organism evidence="1 2">
    <name type="scientific">Corchorus capsularis</name>
    <name type="common">Jute</name>
    <dbReference type="NCBI Taxonomy" id="210143"/>
    <lineage>
        <taxon>Eukaryota</taxon>
        <taxon>Viridiplantae</taxon>
        <taxon>Streptophyta</taxon>
        <taxon>Embryophyta</taxon>
        <taxon>Tracheophyta</taxon>
        <taxon>Spermatophyta</taxon>
        <taxon>Magnoliopsida</taxon>
        <taxon>eudicotyledons</taxon>
        <taxon>Gunneridae</taxon>
        <taxon>Pentapetalae</taxon>
        <taxon>rosids</taxon>
        <taxon>malvids</taxon>
        <taxon>Malvales</taxon>
        <taxon>Malvaceae</taxon>
        <taxon>Grewioideae</taxon>
        <taxon>Apeibeae</taxon>
        <taxon>Corchorus</taxon>
    </lineage>
</organism>
<accession>A0A1R3I955</accession>
<gene>
    <name evidence="1" type="ORF">CCACVL1_13892</name>
</gene>